<keyword evidence="4" id="KW-0716">Sensory transduction</keyword>
<evidence type="ECO:0000313" key="14">
    <source>
        <dbReference type="Ensembl" id="ENSLAFP00000024172.1"/>
    </source>
</evidence>
<dbReference type="GO" id="GO:0005886">
    <property type="term" value="C:plasma membrane"/>
    <property type="evidence" value="ECO:0007669"/>
    <property type="project" value="UniProtKB-SubCell"/>
</dbReference>
<dbReference type="CDD" id="cd15227">
    <property type="entry name" value="7tmA_OR14-like"/>
    <property type="match status" value="1"/>
</dbReference>
<feature type="transmembrane region" description="Helical" evidence="12">
    <location>
        <begin position="235"/>
        <end position="256"/>
    </location>
</feature>
<evidence type="ECO:0000256" key="2">
    <source>
        <dbReference type="ARBA" id="ARBA00004651"/>
    </source>
</evidence>
<feature type="transmembrane region" description="Helical" evidence="12">
    <location>
        <begin position="268"/>
        <end position="288"/>
    </location>
</feature>
<dbReference type="Proteomes" id="UP000007646">
    <property type="component" value="Unassembled WGS sequence"/>
</dbReference>
<dbReference type="Pfam" id="PF13853">
    <property type="entry name" value="7tm_4"/>
    <property type="match status" value="1"/>
</dbReference>
<reference evidence="14 15" key="1">
    <citation type="submission" date="2009-06" db="EMBL/GenBank/DDBJ databases">
        <title>The Genome Sequence of Loxodonta africana (African elephant).</title>
        <authorList>
            <person name="Di Palma F."/>
            <person name="Heiman D."/>
            <person name="Young S."/>
            <person name="Johnson J."/>
            <person name="Lander E.S."/>
            <person name="Lindblad-Toh K."/>
        </authorList>
    </citation>
    <scope>NUCLEOTIDE SEQUENCE [LARGE SCALE GENOMIC DNA]</scope>
    <source>
        <strain evidence="14 15">Isolate ISIS603380</strain>
    </source>
</reference>
<reference evidence="14" key="2">
    <citation type="submission" date="2025-08" db="UniProtKB">
        <authorList>
            <consortium name="Ensembl"/>
        </authorList>
    </citation>
    <scope>IDENTIFICATION</scope>
    <source>
        <strain evidence="14">Isolate ISIS603380</strain>
    </source>
</reference>
<dbReference type="PANTHER" id="PTHR26452">
    <property type="entry name" value="OLFACTORY RECEPTOR"/>
    <property type="match status" value="1"/>
</dbReference>
<keyword evidence="3" id="KW-1003">Cell membrane</keyword>
<evidence type="ECO:0000256" key="6">
    <source>
        <dbReference type="ARBA" id="ARBA00022725"/>
    </source>
</evidence>
<protein>
    <recommendedName>
        <fullName evidence="13">G-protein coupled receptors family 1 profile domain-containing protein</fullName>
    </recommendedName>
</protein>
<dbReference type="eggNOG" id="ENOG502SHXQ">
    <property type="taxonomic scope" value="Eukaryota"/>
</dbReference>
<evidence type="ECO:0000256" key="5">
    <source>
        <dbReference type="ARBA" id="ARBA00022692"/>
    </source>
</evidence>
<dbReference type="SUPFAM" id="SSF81321">
    <property type="entry name" value="Family A G protein-coupled receptor-like"/>
    <property type="match status" value="1"/>
</dbReference>
<dbReference type="InterPro" id="IPR000276">
    <property type="entry name" value="GPCR_Rhodpsn"/>
</dbReference>
<evidence type="ECO:0000256" key="12">
    <source>
        <dbReference type="SAM" id="Phobius"/>
    </source>
</evidence>
<keyword evidence="10" id="KW-0675">Receptor</keyword>
<dbReference type="PRINTS" id="PR00245">
    <property type="entry name" value="OLFACTORYR"/>
</dbReference>
<evidence type="ECO:0000256" key="10">
    <source>
        <dbReference type="ARBA" id="ARBA00023170"/>
    </source>
</evidence>
<feature type="transmembrane region" description="Helical" evidence="12">
    <location>
        <begin position="58"/>
        <end position="76"/>
    </location>
</feature>
<keyword evidence="7 12" id="KW-1133">Transmembrane helix</keyword>
<feature type="transmembrane region" description="Helical" evidence="12">
    <location>
        <begin position="144"/>
        <end position="165"/>
    </location>
</feature>
<dbReference type="InterPro" id="IPR017452">
    <property type="entry name" value="GPCR_Rhodpsn_7TM"/>
</dbReference>
<evidence type="ECO:0000259" key="13">
    <source>
        <dbReference type="PROSITE" id="PS50262"/>
    </source>
</evidence>
<accession>G3U8L4</accession>
<name>G3U8L4_LOXAF</name>
<feature type="transmembrane region" description="Helical" evidence="12">
    <location>
        <begin position="96"/>
        <end position="123"/>
    </location>
</feature>
<keyword evidence="8" id="KW-0297">G-protein coupled receptor</keyword>
<feature type="transmembrane region" description="Helical" evidence="12">
    <location>
        <begin position="203"/>
        <end position="223"/>
    </location>
</feature>
<evidence type="ECO:0000256" key="9">
    <source>
        <dbReference type="ARBA" id="ARBA00023136"/>
    </source>
</evidence>
<evidence type="ECO:0000313" key="15">
    <source>
        <dbReference type="Proteomes" id="UP000007646"/>
    </source>
</evidence>
<dbReference type="GeneTree" id="ENSGT01050000244828"/>
<feature type="domain" description="G-protein coupled receptors family 1 profile" evidence="13">
    <location>
        <begin position="39"/>
        <end position="286"/>
    </location>
</feature>
<dbReference type="InterPro" id="IPR050516">
    <property type="entry name" value="Olfactory_GPCR"/>
</dbReference>
<keyword evidence="15" id="KW-1185">Reference proteome</keyword>
<evidence type="ECO:0000256" key="7">
    <source>
        <dbReference type="ARBA" id="ARBA00022989"/>
    </source>
</evidence>
<dbReference type="GO" id="GO:0004984">
    <property type="term" value="F:olfactory receptor activity"/>
    <property type="evidence" value="ECO:0007669"/>
    <property type="project" value="InterPro"/>
</dbReference>
<reference evidence="14" key="3">
    <citation type="submission" date="2025-09" db="UniProtKB">
        <authorList>
            <consortium name="Ensembl"/>
        </authorList>
    </citation>
    <scope>IDENTIFICATION</scope>
    <source>
        <strain evidence="14">Isolate ISIS603380</strain>
    </source>
</reference>
<proteinExistence type="predicted"/>
<dbReference type="PROSITE" id="PS50262">
    <property type="entry name" value="G_PROTEIN_RECEP_F1_2"/>
    <property type="match status" value="1"/>
</dbReference>
<keyword evidence="6" id="KW-0552">Olfaction</keyword>
<evidence type="ECO:0000256" key="3">
    <source>
        <dbReference type="ARBA" id="ARBA00022475"/>
    </source>
</evidence>
<dbReference type="Gene3D" id="1.20.1070.10">
    <property type="entry name" value="Rhodopsin 7-helix transmembrane proteins"/>
    <property type="match status" value="1"/>
</dbReference>
<organism evidence="14 15">
    <name type="scientific">Loxodonta africana</name>
    <name type="common">African elephant</name>
    <dbReference type="NCBI Taxonomy" id="9785"/>
    <lineage>
        <taxon>Eukaryota</taxon>
        <taxon>Metazoa</taxon>
        <taxon>Chordata</taxon>
        <taxon>Craniata</taxon>
        <taxon>Vertebrata</taxon>
        <taxon>Euteleostomi</taxon>
        <taxon>Mammalia</taxon>
        <taxon>Eutheria</taxon>
        <taxon>Afrotheria</taxon>
        <taxon>Proboscidea</taxon>
        <taxon>Elephantidae</taxon>
        <taxon>Loxodonta</taxon>
    </lineage>
</organism>
<dbReference type="OMA" id="QIYCIVL"/>
<dbReference type="AlphaFoldDB" id="G3U8L4"/>
<evidence type="ECO:0000256" key="8">
    <source>
        <dbReference type="ARBA" id="ARBA00023040"/>
    </source>
</evidence>
<keyword evidence="11" id="KW-0807">Transducer</keyword>
<feature type="transmembrane region" description="Helical" evidence="12">
    <location>
        <begin position="23"/>
        <end position="46"/>
    </location>
</feature>
<dbReference type="GO" id="GO:0004930">
    <property type="term" value="F:G protein-coupled receptor activity"/>
    <property type="evidence" value="ECO:0007669"/>
    <property type="project" value="UniProtKB-KW"/>
</dbReference>
<evidence type="ECO:0000256" key="1">
    <source>
        <dbReference type="ARBA" id="ARBA00002936"/>
    </source>
</evidence>
<dbReference type="PRINTS" id="PR00237">
    <property type="entry name" value="GPCRRHODOPSN"/>
</dbReference>
<dbReference type="FunFam" id="1.20.1070.10:FF:000037">
    <property type="entry name" value="Olfactory receptor"/>
    <property type="match status" value="1"/>
</dbReference>
<comment type="subcellular location">
    <subcellularLocation>
        <location evidence="2">Cell membrane</location>
        <topology evidence="2">Multi-pass membrane protein</topology>
    </subcellularLocation>
</comment>
<dbReference type="Ensembl" id="ENSLAFT00000028127.1">
    <property type="protein sequence ID" value="ENSLAFP00000024172.1"/>
    <property type="gene ID" value="ENSLAFG00000027905.1"/>
</dbReference>
<comment type="function">
    <text evidence="1">Odorant receptor.</text>
</comment>
<dbReference type="HOGENOM" id="CLU_012526_0_1_1"/>
<sequence length="308" mass="34127">VKNMTSVRTCQLMEFSEVWLQQILTGMIFSLIFLMSITGNILIIILSTFDQYLHTPMYILLKQLSLLDLCSISITIPNTIIDTWTKSSSISLGCIVQAFLVVSLACIEMAFLTVMSYDCYVAICHPVHYEVIMKRSTCVKMATYSWFSGGVSGILHTATTFSLPLRASNLVHQFFCEIPQLLRLSCSDNYLAEVGAVAVTSSLSFACFVSITLSYIYIFSTVLKMPSAIGQSKAFPICVPHLMVILFFLSAAAAYLKLSTDIPAVSDLLVSVLYTAVPPTLNPIIYSLKNKDMKAALQKFLKIKYLSS</sequence>
<dbReference type="InterPro" id="IPR000725">
    <property type="entry name" value="Olfact_rcpt"/>
</dbReference>
<evidence type="ECO:0000256" key="4">
    <source>
        <dbReference type="ARBA" id="ARBA00022606"/>
    </source>
</evidence>
<keyword evidence="9 12" id="KW-0472">Membrane</keyword>
<evidence type="ECO:0000256" key="11">
    <source>
        <dbReference type="ARBA" id="ARBA00023224"/>
    </source>
</evidence>
<dbReference type="InParanoid" id="G3U8L4"/>
<keyword evidence="5 12" id="KW-0812">Transmembrane</keyword>